<sequence>MTTHILELGTISKTQNSLIGGKAKNLNQMIKAGFPIPKGFVITCDSYHQFLESGQLVGLIQENINQTDRNALQSQFKTIENAIHNSAIPLELLTEINQEYQKLNCESVAVRSSAISEDSDQYSFAGQFETYLNITNEEELHKAIIKCWSSLWSNRALVYRSLNQKISKSEPIAVVVQQMVNSHISGVIFTRNPVSNQPNQFLIEASWGLGEAIVSGKTMTDSFIFDVASQSISDQTINYKLNMCVFDADQGVATVKVPEEKRSLRTLSEEQIVELAQLAQQIRDFYQAEQDIEWAFDGEKFYILQSRPITTLESSQAVKEEQKYLNSQALYTCLDIGESFTGTFTPLGESFARYYVHNTHQGILKALGIRDIGNPKKYGFFLFGRAYLDVSYFAYLYAQCFLFRDQSKFLKRFASEEVNIEAYKNPHGLGLKGWNYFRSNCFYLKTLISDLLTYGNKSKKWLKNRPVIYENFMNLDLANLSLYDLGENLREAYQYYHDSCVLYGTPYIGAFAFYDVLKEISEKWFSQEDESIPELIKAGASELRTTEMIESIEDLALEARKSPALKQLILKDSPTNIVEIIKQKPEAETFYRKYKLLLQEHGVRAHQEMELTHPRWLDDPTYIFTTLKTYLQQDDYEILTTRANRNHQRIVLAKQTLKKLPWWQRKIYQFLMDSYLKLSQLREEMRMCFIQGIWMNRVIVMEVARRLVANHILQTLDEVAFITYEDILLYVSGQEFAENLFSRQKIAQNRRRHLINQQIPTPPLTFIGYWDPATHLNQKLDHHCLVGVGSSPGRVVGKARIILNLEEQMDEFEPGEILITCFTDTAWTPLFNLATAVVVDIGSLLSHSSIVARELGIPAVVNTKVATQVIRTGDTLVVDGNEGKVYLQSQSHP</sequence>
<gene>
    <name evidence="3" type="ORF">EWV81_21015</name>
</gene>
<dbReference type="GO" id="GO:0016301">
    <property type="term" value="F:kinase activity"/>
    <property type="evidence" value="ECO:0007669"/>
    <property type="project" value="InterPro"/>
</dbReference>
<organism evidence="3 4">
    <name type="scientific">Microcystis aeruginosa Ma_SC_T_19800800_S464</name>
    <dbReference type="NCBI Taxonomy" id="2486257"/>
    <lineage>
        <taxon>Bacteria</taxon>
        <taxon>Bacillati</taxon>
        <taxon>Cyanobacteriota</taxon>
        <taxon>Cyanophyceae</taxon>
        <taxon>Oscillatoriophycideae</taxon>
        <taxon>Chroococcales</taxon>
        <taxon>Microcystaceae</taxon>
        <taxon>Microcystis</taxon>
    </lineage>
</organism>
<dbReference type="Proteomes" id="UP000319313">
    <property type="component" value="Unassembled WGS sequence"/>
</dbReference>
<feature type="domain" description="PEP-utilising enzyme mobile" evidence="1">
    <location>
        <begin position="812"/>
        <end position="883"/>
    </location>
</feature>
<dbReference type="GO" id="GO:0005524">
    <property type="term" value="F:ATP binding"/>
    <property type="evidence" value="ECO:0007669"/>
    <property type="project" value="InterPro"/>
</dbReference>
<proteinExistence type="predicted"/>
<reference evidence="3 4" key="1">
    <citation type="submission" date="2019-01" db="EMBL/GenBank/DDBJ databases">
        <title>Coherence of Microcystis species and biogeography revealed through population genomics.</title>
        <authorList>
            <person name="Perez-Carrascal O.M."/>
            <person name="Terrat Y."/>
            <person name="Giani A."/>
            <person name="Fortin N."/>
            <person name="Tromas N."/>
            <person name="Shapiro B.J."/>
        </authorList>
    </citation>
    <scope>NUCLEOTIDE SEQUENCE [LARGE SCALE GENOMIC DNA]</scope>
    <source>
        <strain evidence="3">Ma_SC_T_19800800_S464</strain>
    </source>
</reference>
<dbReference type="InterPro" id="IPR002192">
    <property type="entry name" value="PPDK_AMP/ATP-bd"/>
</dbReference>
<evidence type="ECO:0000313" key="4">
    <source>
        <dbReference type="Proteomes" id="UP000319313"/>
    </source>
</evidence>
<name>A0A552DFP7_MICAE</name>
<dbReference type="AlphaFoldDB" id="A0A552DFP7"/>
<dbReference type="EMBL" id="SFBL01000205">
    <property type="protein sequence ID" value="TRU21035.1"/>
    <property type="molecule type" value="Genomic_DNA"/>
</dbReference>
<accession>A0A552DFP7</accession>
<dbReference type="Gene3D" id="3.30.1490.20">
    <property type="entry name" value="ATP-grasp fold, A domain"/>
    <property type="match status" value="1"/>
</dbReference>
<evidence type="ECO:0000313" key="3">
    <source>
        <dbReference type="EMBL" id="TRU21035.1"/>
    </source>
</evidence>
<dbReference type="InterPro" id="IPR013815">
    <property type="entry name" value="ATP_grasp_subdomain_1"/>
</dbReference>
<dbReference type="PANTHER" id="PTHR43615:SF1">
    <property type="entry name" value="PPDK_N DOMAIN-CONTAINING PROTEIN"/>
    <property type="match status" value="1"/>
</dbReference>
<evidence type="ECO:0000259" key="1">
    <source>
        <dbReference type="Pfam" id="PF00391"/>
    </source>
</evidence>
<dbReference type="PANTHER" id="PTHR43615">
    <property type="entry name" value="PHOSPHOENOLPYRUVATE SYNTHASE-RELATED"/>
    <property type="match status" value="1"/>
</dbReference>
<comment type="caution">
    <text evidence="3">The sequence shown here is derived from an EMBL/GenBank/DDBJ whole genome shotgun (WGS) entry which is preliminary data.</text>
</comment>
<evidence type="ECO:0000259" key="2">
    <source>
        <dbReference type="Pfam" id="PF01326"/>
    </source>
</evidence>
<dbReference type="InterPro" id="IPR036637">
    <property type="entry name" value="Phosphohistidine_dom_sf"/>
</dbReference>
<feature type="domain" description="Pyruvate phosphate dikinase AMP/ATP-binding" evidence="2">
    <location>
        <begin position="17"/>
        <end position="324"/>
    </location>
</feature>
<dbReference type="Gene3D" id="3.50.30.10">
    <property type="entry name" value="Phosphohistidine domain"/>
    <property type="match status" value="1"/>
</dbReference>
<dbReference type="Pfam" id="PF01326">
    <property type="entry name" value="PPDK_N"/>
    <property type="match status" value="1"/>
</dbReference>
<dbReference type="Pfam" id="PF00391">
    <property type="entry name" value="PEP-utilizers"/>
    <property type="match status" value="1"/>
</dbReference>
<dbReference type="SUPFAM" id="SSF56059">
    <property type="entry name" value="Glutathione synthetase ATP-binding domain-like"/>
    <property type="match status" value="1"/>
</dbReference>
<dbReference type="InterPro" id="IPR051549">
    <property type="entry name" value="PEP_Utilizing_Enz"/>
</dbReference>
<protein>
    <recommendedName>
        <fullName evidence="5">Phosphoenolpyruvate synthase</fullName>
    </recommendedName>
</protein>
<evidence type="ECO:0008006" key="5">
    <source>
        <dbReference type="Google" id="ProtNLM"/>
    </source>
</evidence>
<dbReference type="Gene3D" id="3.30.470.20">
    <property type="entry name" value="ATP-grasp fold, B domain"/>
    <property type="match status" value="1"/>
</dbReference>
<dbReference type="SUPFAM" id="SSF52009">
    <property type="entry name" value="Phosphohistidine domain"/>
    <property type="match status" value="1"/>
</dbReference>
<dbReference type="InterPro" id="IPR008279">
    <property type="entry name" value="PEP-util_enz_mobile_dom"/>
</dbReference>